<dbReference type="EMBL" id="JAVREL010000008">
    <property type="protein sequence ID" value="MDT0344108.1"/>
    <property type="molecule type" value="Genomic_DNA"/>
</dbReference>
<evidence type="ECO:0000313" key="2">
    <source>
        <dbReference type="Proteomes" id="UP001183246"/>
    </source>
</evidence>
<keyword evidence="2" id="KW-1185">Reference proteome</keyword>
<reference evidence="2" key="1">
    <citation type="submission" date="2023-07" db="EMBL/GenBank/DDBJ databases">
        <title>30 novel species of actinomycetes from the DSMZ collection.</title>
        <authorList>
            <person name="Nouioui I."/>
        </authorList>
    </citation>
    <scope>NUCLEOTIDE SEQUENCE [LARGE SCALE GENOMIC DNA]</scope>
    <source>
        <strain evidence="2">DSM 44938</strain>
    </source>
</reference>
<protein>
    <submittedName>
        <fullName evidence="1">Uncharacterized protein</fullName>
    </submittedName>
</protein>
<sequence length="133" mass="13301">MRGRPGFFAFPAVDGGVGEVTEALCFCEGLAVAAGAPPEAVDFALFVAQRARHATLLAEGGYLPVLRDSVDLVPAGPIRLPAEELSRATAVQLAPEQFHSAGLAGRIGDSTVGLFTGTVTPAGAAADIGAAAG</sequence>
<proteinExistence type="predicted"/>
<comment type="caution">
    <text evidence="1">The sequence shown here is derived from an EMBL/GenBank/DDBJ whole genome shotgun (WGS) entry which is preliminary data.</text>
</comment>
<accession>A0ABU2MTB3</accession>
<gene>
    <name evidence="1" type="ORF">RM590_15990</name>
</gene>
<evidence type="ECO:0000313" key="1">
    <source>
        <dbReference type="EMBL" id="MDT0344108.1"/>
    </source>
</evidence>
<dbReference type="SUPFAM" id="SSF53850">
    <property type="entry name" value="Periplasmic binding protein-like II"/>
    <property type="match status" value="1"/>
</dbReference>
<dbReference type="RefSeq" id="WP_311705237.1">
    <property type="nucleotide sequence ID" value="NZ_JAVREL010000008.1"/>
</dbReference>
<dbReference type="Gene3D" id="3.40.190.10">
    <property type="entry name" value="Periplasmic binding protein-like II"/>
    <property type="match status" value="2"/>
</dbReference>
<name>A0ABU2MTB3_9ACTN</name>
<dbReference type="Proteomes" id="UP001183246">
    <property type="component" value="Unassembled WGS sequence"/>
</dbReference>
<organism evidence="1 2">
    <name type="scientific">Streptomyces litchfieldiae</name>
    <dbReference type="NCBI Taxonomy" id="3075543"/>
    <lineage>
        <taxon>Bacteria</taxon>
        <taxon>Bacillati</taxon>
        <taxon>Actinomycetota</taxon>
        <taxon>Actinomycetes</taxon>
        <taxon>Kitasatosporales</taxon>
        <taxon>Streptomycetaceae</taxon>
        <taxon>Streptomyces</taxon>
    </lineage>
</organism>